<organism evidence="1 2">
    <name type="scientific">Genlisea aurea</name>
    <dbReference type="NCBI Taxonomy" id="192259"/>
    <lineage>
        <taxon>Eukaryota</taxon>
        <taxon>Viridiplantae</taxon>
        <taxon>Streptophyta</taxon>
        <taxon>Embryophyta</taxon>
        <taxon>Tracheophyta</taxon>
        <taxon>Spermatophyta</taxon>
        <taxon>Magnoliopsida</taxon>
        <taxon>eudicotyledons</taxon>
        <taxon>Gunneridae</taxon>
        <taxon>Pentapetalae</taxon>
        <taxon>asterids</taxon>
        <taxon>lamiids</taxon>
        <taxon>Lamiales</taxon>
        <taxon>Lentibulariaceae</taxon>
        <taxon>Genlisea</taxon>
    </lineage>
</organism>
<dbReference type="EMBL" id="AUSU01007183">
    <property type="protein sequence ID" value="EPS60957.1"/>
    <property type="molecule type" value="Genomic_DNA"/>
</dbReference>
<proteinExistence type="predicted"/>
<protein>
    <submittedName>
        <fullName evidence="1">Uncharacterized protein</fullName>
    </submittedName>
</protein>
<keyword evidence="2" id="KW-1185">Reference proteome</keyword>
<sequence length="390" mass="44429">MNSVVAQEVARSVSVAIMQIQTNMTLEFTRLRAEIAMEIARVQSDNLNLRSELRKLHQADGSATALNQVSLQQVFTSSGTDKSTPPNLQETVRNTRVQDLPSTIAPLGSTNVLVQVKTSPTGGFSISPNQSFGNGGAKQSYTIASLHTTDPQAQRQVFCMSDTSGSTELSKILQPKWNGDRLSWTSFLREWECYWSHRAKEIHATDDAKSLVFLECLAGNEFNEARTLLLRDSLAFDELIQHFERRILPRISPSDKFAHWKQLLPEDNSTDGFESWFMLWCSRAQEIPDLTQREMITQFKEVITQYHPKTLKAFIKLEFKKRMSKETLTLKEVYDYILDEIIFQEHLQTTQQVAKISLVVFHLPYVDLDNTDGINWFEFGSESATIHKGE</sequence>
<dbReference type="AlphaFoldDB" id="S8DMR2"/>
<evidence type="ECO:0000313" key="1">
    <source>
        <dbReference type="EMBL" id="EPS60957.1"/>
    </source>
</evidence>
<dbReference type="Proteomes" id="UP000015453">
    <property type="component" value="Unassembled WGS sequence"/>
</dbReference>
<gene>
    <name evidence="1" type="ORF">M569_13844</name>
</gene>
<evidence type="ECO:0000313" key="2">
    <source>
        <dbReference type="Proteomes" id="UP000015453"/>
    </source>
</evidence>
<reference evidence="1 2" key="1">
    <citation type="journal article" date="2013" name="BMC Genomics">
        <title>The miniature genome of a carnivorous plant Genlisea aurea contains a low number of genes and short non-coding sequences.</title>
        <authorList>
            <person name="Leushkin E.V."/>
            <person name="Sutormin R.A."/>
            <person name="Nabieva E.R."/>
            <person name="Penin A.A."/>
            <person name="Kondrashov A.S."/>
            <person name="Logacheva M.D."/>
        </authorList>
    </citation>
    <scope>NUCLEOTIDE SEQUENCE [LARGE SCALE GENOMIC DNA]</scope>
</reference>
<accession>S8DMR2</accession>
<name>S8DMR2_9LAMI</name>
<comment type="caution">
    <text evidence="1">The sequence shown here is derived from an EMBL/GenBank/DDBJ whole genome shotgun (WGS) entry which is preliminary data.</text>
</comment>